<keyword evidence="3" id="KW-1185">Reference proteome</keyword>
<gene>
    <name evidence="2" type="ORF">SG34_008015</name>
</gene>
<accession>A0AAE9Z675</accession>
<dbReference type="Proteomes" id="UP000032352">
    <property type="component" value="Chromosome"/>
</dbReference>
<organism evidence="2 3">
    <name type="scientific">Thalassomonas viridans</name>
    <dbReference type="NCBI Taxonomy" id="137584"/>
    <lineage>
        <taxon>Bacteria</taxon>
        <taxon>Pseudomonadati</taxon>
        <taxon>Pseudomonadota</taxon>
        <taxon>Gammaproteobacteria</taxon>
        <taxon>Alteromonadales</taxon>
        <taxon>Colwelliaceae</taxon>
        <taxon>Thalassomonas</taxon>
    </lineage>
</organism>
<dbReference type="GO" id="GO:0016747">
    <property type="term" value="F:acyltransferase activity, transferring groups other than amino-acyl groups"/>
    <property type="evidence" value="ECO:0007669"/>
    <property type="project" value="InterPro"/>
</dbReference>
<name>A0AAE9Z675_9GAMM</name>
<dbReference type="RefSeq" id="WP_044842751.1">
    <property type="nucleotide sequence ID" value="NZ_CP059733.1"/>
</dbReference>
<evidence type="ECO:0000313" key="3">
    <source>
        <dbReference type="Proteomes" id="UP000032352"/>
    </source>
</evidence>
<sequence length="184" mass="20998">MDIHLTSSRLTIRALAPCDLHAFAQYRGMAEVALYQSWSDYSYQDACRLYQQMSRQPFATPGHWFQLALVERETDMLVGDLALFFIDGQQLEIGVTISPRYQGRGLAREAVTCLLDYLFGELKKHRVTAVTDAENQACARLLKSLGFRLEAHFVDNIFFKGAWGSEYVFAMLAADWLRLRSGQM</sequence>
<dbReference type="PROSITE" id="PS51186">
    <property type="entry name" value="GNAT"/>
    <property type="match status" value="1"/>
</dbReference>
<dbReference type="PANTHER" id="PTHR43792:SF1">
    <property type="entry name" value="N-ACETYLTRANSFERASE DOMAIN-CONTAINING PROTEIN"/>
    <property type="match status" value="1"/>
</dbReference>
<feature type="domain" description="N-acetyltransferase" evidence="1">
    <location>
        <begin position="10"/>
        <end position="174"/>
    </location>
</feature>
<dbReference type="KEGG" id="tvd:SG34_008015"/>
<reference evidence="2 3" key="1">
    <citation type="journal article" date="2015" name="Genome Announc.">
        <title>Draft Genome Sequences of Marine Isolates of Thalassomonas viridans and Thalassomonas actiniarum.</title>
        <authorList>
            <person name="Olonade I."/>
            <person name="van Zyl L.J."/>
            <person name="Trindade M."/>
        </authorList>
    </citation>
    <scope>NUCLEOTIDE SEQUENCE [LARGE SCALE GENOMIC DNA]</scope>
    <source>
        <strain evidence="2 3">XOM25</strain>
    </source>
</reference>
<dbReference type="SUPFAM" id="SSF55729">
    <property type="entry name" value="Acyl-CoA N-acyltransferases (Nat)"/>
    <property type="match status" value="1"/>
</dbReference>
<dbReference type="InterPro" id="IPR016181">
    <property type="entry name" value="Acyl_CoA_acyltransferase"/>
</dbReference>
<dbReference type="InterPro" id="IPR000182">
    <property type="entry name" value="GNAT_dom"/>
</dbReference>
<protein>
    <submittedName>
        <fullName evidence="2">GNAT family N-acetyltransferase</fullName>
    </submittedName>
</protein>
<reference evidence="2 3" key="2">
    <citation type="journal article" date="2022" name="Mar. Drugs">
        <title>Bioassay-Guided Fractionation Leads to the Detection of Cholic Acid Generated by the Rare Thalassomonas sp.</title>
        <authorList>
            <person name="Pheiffer F."/>
            <person name="Schneider Y.K."/>
            <person name="Hansen E.H."/>
            <person name="Andersen J.H."/>
            <person name="Isaksson J."/>
            <person name="Busche T."/>
            <person name="R C."/>
            <person name="Kalinowski J."/>
            <person name="Zyl L.V."/>
            <person name="Trindade M."/>
        </authorList>
    </citation>
    <scope>NUCLEOTIDE SEQUENCE [LARGE SCALE GENOMIC DNA]</scope>
    <source>
        <strain evidence="2 3">XOM25</strain>
    </source>
</reference>
<dbReference type="AlphaFoldDB" id="A0AAE9Z675"/>
<proteinExistence type="predicted"/>
<dbReference type="Pfam" id="PF13302">
    <property type="entry name" value="Acetyltransf_3"/>
    <property type="match status" value="1"/>
</dbReference>
<dbReference type="PANTHER" id="PTHR43792">
    <property type="entry name" value="GNAT FAMILY, PUTATIVE (AFU_ORTHOLOGUE AFUA_3G00765)-RELATED-RELATED"/>
    <property type="match status" value="1"/>
</dbReference>
<dbReference type="EMBL" id="CP059733">
    <property type="protein sequence ID" value="WDE06834.1"/>
    <property type="molecule type" value="Genomic_DNA"/>
</dbReference>
<dbReference type="InterPro" id="IPR051531">
    <property type="entry name" value="N-acetyltransferase"/>
</dbReference>
<evidence type="ECO:0000259" key="1">
    <source>
        <dbReference type="PROSITE" id="PS51186"/>
    </source>
</evidence>
<evidence type="ECO:0000313" key="2">
    <source>
        <dbReference type="EMBL" id="WDE06834.1"/>
    </source>
</evidence>
<dbReference type="Gene3D" id="3.40.630.30">
    <property type="match status" value="1"/>
</dbReference>